<evidence type="ECO:0000313" key="3">
    <source>
        <dbReference type="Proteomes" id="UP000474175"/>
    </source>
</evidence>
<dbReference type="RefSeq" id="WP_163949562.1">
    <property type="nucleotide sequence ID" value="NZ_JAAFZH010000005.1"/>
</dbReference>
<evidence type="ECO:0000313" key="2">
    <source>
        <dbReference type="EMBL" id="NDU96135.1"/>
    </source>
</evidence>
<evidence type="ECO:0008006" key="4">
    <source>
        <dbReference type="Google" id="ProtNLM"/>
    </source>
</evidence>
<organism evidence="2 3">
    <name type="scientific">Spirosoma terrae</name>
    <dbReference type="NCBI Taxonomy" id="1968276"/>
    <lineage>
        <taxon>Bacteria</taxon>
        <taxon>Pseudomonadati</taxon>
        <taxon>Bacteroidota</taxon>
        <taxon>Cytophagia</taxon>
        <taxon>Cytophagales</taxon>
        <taxon>Cytophagaceae</taxon>
        <taxon>Spirosoma</taxon>
    </lineage>
</organism>
<keyword evidence="1" id="KW-0732">Signal</keyword>
<feature type="chain" id="PRO_5027066666" description="Lipoprotein" evidence="1">
    <location>
        <begin position="26"/>
        <end position="163"/>
    </location>
</feature>
<dbReference type="PROSITE" id="PS51257">
    <property type="entry name" value="PROKAR_LIPOPROTEIN"/>
    <property type="match status" value="1"/>
</dbReference>
<dbReference type="Proteomes" id="UP000474175">
    <property type="component" value="Unassembled WGS sequence"/>
</dbReference>
<evidence type="ECO:0000256" key="1">
    <source>
        <dbReference type="SAM" id="SignalP"/>
    </source>
</evidence>
<proteinExistence type="predicted"/>
<keyword evidence="3" id="KW-1185">Reference proteome</keyword>
<feature type="signal peptide" evidence="1">
    <location>
        <begin position="1"/>
        <end position="25"/>
    </location>
</feature>
<name>A0A6L9L668_9BACT</name>
<gene>
    <name evidence="2" type="ORF">GK108_14735</name>
</gene>
<comment type="caution">
    <text evidence="2">The sequence shown here is derived from an EMBL/GenBank/DDBJ whole genome shotgun (WGS) entry which is preliminary data.</text>
</comment>
<accession>A0A6L9L668</accession>
<reference evidence="2 3" key="1">
    <citation type="submission" date="2020-02" db="EMBL/GenBank/DDBJ databases">
        <title>Draft genome sequence of two Spirosoma agri KCTC 52727 and Spirosoma terrae KCTC 52035.</title>
        <authorList>
            <person name="Rojas J."/>
            <person name="Ambika Manirajan B."/>
            <person name="Suarez C."/>
            <person name="Ratering S."/>
            <person name="Schnell S."/>
        </authorList>
    </citation>
    <scope>NUCLEOTIDE SEQUENCE [LARGE SCALE GENOMIC DNA]</scope>
    <source>
        <strain evidence="2 3">KCTC 52035</strain>
    </source>
</reference>
<sequence>MHLLTKNNRPLSLWATLALSAGLSACTMREAPVAQTGRVPSDAIAGTYQARRFTENGSSTPYPINSQTVTMTIKRLTSTSIQVTIQATANGKYSPGRDLSYTDVNIVGNTGGSEVSSYFVQLSTTADCGYNTLYIYPNRTVDYNFVPPGNAPCSGAQIRFEKQ</sequence>
<dbReference type="EMBL" id="JAAFZH010000005">
    <property type="protein sequence ID" value="NDU96135.1"/>
    <property type="molecule type" value="Genomic_DNA"/>
</dbReference>
<protein>
    <recommendedName>
        <fullName evidence="4">Lipoprotein</fullName>
    </recommendedName>
</protein>
<dbReference type="AlphaFoldDB" id="A0A6L9L668"/>